<accession>A0A1G7RRP6</accession>
<reference evidence="2" key="1">
    <citation type="submission" date="2016-10" db="EMBL/GenBank/DDBJ databases">
        <authorList>
            <person name="Varghese N."/>
            <person name="Submissions S."/>
        </authorList>
    </citation>
    <scope>NUCLEOTIDE SEQUENCE [LARGE SCALE GENOMIC DNA]</scope>
    <source>
        <strain evidence="2">IBRC-M 10760</strain>
    </source>
</reference>
<sequence length="81" mass="8576">MGSESSIGTGNEDLEDAAGTSIRLALPIRVPGLFKHSASAHILNFLSDNPEINVSIRQLSSVTPLSERATREAVDVLEGLC</sequence>
<evidence type="ECO:0000313" key="2">
    <source>
        <dbReference type="Proteomes" id="UP000199076"/>
    </source>
</evidence>
<dbReference type="STRING" id="660518.SAMN05216218_1162"/>
<protein>
    <submittedName>
        <fullName evidence="1">Uncharacterized protein</fullName>
    </submittedName>
</protein>
<name>A0A1G7RRP6_9EURY</name>
<gene>
    <name evidence="1" type="ORF">SAMN05216218_1162</name>
</gene>
<dbReference type="Proteomes" id="UP000199076">
    <property type="component" value="Unassembled WGS sequence"/>
</dbReference>
<organism evidence="1 2">
    <name type="scientific">Halorientalis regularis</name>
    <dbReference type="NCBI Taxonomy" id="660518"/>
    <lineage>
        <taxon>Archaea</taxon>
        <taxon>Methanobacteriati</taxon>
        <taxon>Methanobacteriota</taxon>
        <taxon>Stenosarchaea group</taxon>
        <taxon>Halobacteria</taxon>
        <taxon>Halobacteriales</taxon>
        <taxon>Haloarculaceae</taxon>
        <taxon>Halorientalis</taxon>
    </lineage>
</organism>
<keyword evidence="2" id="KW-1185">Reference proteome</keyword>
<evidence type="ECO:0000313" key="1">
    <source>
        <dbReference type="EMBL" id="SDG13422.1"/>
    </source>
</evidence>
<dbReference type="EMBL" id="FNBK01000016">
    <property type="protein sequence ID" value="SDG13422.1"/>
    <property type="molecule type" value="Genomic_DNA"/>
</dbReference>
<dbReference type="RefSeq" id="WP_139171169.1">
    <property type="nucleotide sequence ID" value="NZ_FNBK01000016.1"/>
</dbReference>
<proteinExistence type="predicted"/>
<dbReference type="AlphaFoldDB" id="A0A1G7RRP6"/>